<dbReference type="Proteomes" id="UP001153954">
    <property type="component" value="Unassembled WGS sequence"/>
</dbReference>
<proteinExistence type="predicted"/>
<sequence length="94" mass="10897">MCKQPDKKLEIGPELSELIDYNNPVSFTSAEIFHLPLTFNRKRKLIQETDEISNDYSLRDSSDEGPFFSESKPTDVEEDTVQNNFEKTKNKKIP</sequence>
<organism evidence="2 3">
    <name type="scientific">Euphydryas editha</name>
    <name type="common">Edith's checkerspot</name>
    <dbReference type="NCBI Taxonomy" id="104508"/>
    <lineage>
        <taxon>Eukaryota</taxon>
        <taxon>Metazoa</taxon>
        <taxon>Ecdysozoa</taxon>
        <taxon>Arthropoda</taxon>
        <taxon>Hexapoda</taxon>
        <taxon>Insecta</taxon>
        <taxon>Pterygota</taxon>
        <taxon>Neoptera</taxon>
        <taxon>Endopterygota</taxon>
        <taxon>Lepidoptera</taxon>
        <taxon>Glossata</taxon>
        <taxon>Ditrysia</taxon>
        <taxon>Papilionoidea</taxon>
        <taxon>Nymphalidae</taxon>
        <taxon>Nymphalinae</taxon>
        <taxon>Euphydryas</taxon>
    </lineage>
</organism>
<comment type="caution">
    <text evidence="2">The sequence shown here is derived from an EMBL/GenBank/DDBJ whole genome shotgun (WGS) entry which is preliminary data.</text>
</comment>
<evidence type="ECO:0000256" key="1">
    <source>
        <dbReference type="SAM" id="MobiDB-lite"/>
    </source>
</evidence>
<dbReference type="AlphaFoldDB" id="A0AAU9TY97"/>
<gene>
    <name evidence="2" type="ORF">EEDITHA_LOCUS7660</name>
</gene>
<dbReference type="EMBL" id="CAKOGL010000011">
    <property type="protein sequence ID" value="CAH2091838.1"/>
    <property type="molecule type" value="Genomic_DNA"/>
</dbReference>
<keyword evidence="3" id="KW-1185">Reference proteome</keyword>
<name>A0AAU9TY97_EUPED</name>
<accession>A0AAU9TY97</accession>
<protein>
    <submittedName>
        <fullName evidence="2">Uncharacterized protein</fullName>
    </submittedName>
</protein>
<reference evidence="2" key="1">
    <citation type="submission" date="2022-03" db="EMBL/GenBank/DDBJ databases">
        <authorList>
            <person name="Tunstrom K."/>
        </authorList>
    </citation>
    <scope>NUCLEOTIDE SEQUENCE</scope>
</reference>
<feature type="region of interest" description="Disordered" evidence="1">
    <location>
        <begin position="55"/>
        <end position="94"/>
    </location>
</feature>
<evidence type="ECO:0000313" key="2">
    <source>
        <dbReference type="EMBL" id="CAH2091838.1"/>
    </source>
</evidence>
<evidence type="ECO:0000313" key="3">
    <source>
        <dbReference type="Proteomes" id="UP001153954"/>
    </source>
</evidence>